<evidence type="ECO:0000313" key="3">
    <source>
        <dbReference type="EMBL" id="GLC57251.1"/>
    </source>
</evidence>
<proteinExistence type="predicted"/>
<dbReference type="InterPro" id="IPR001214">
    <property type="entry name" value="SET_dom"/>
</dbReference>
<feature type="compositionally biased region" description="Low complexity" evidence="1">
    <location>
        <begin position="338"/>
        <end position="360"/>
    </location>
</feature>
<feature type="region of interest" description="Disordered" evidence="1">
    <location>
        <begin position="179"/>
        <end position="218"/>
    </location>
</feature>
<gene>
    <name evidence="3" type="primary">PLEST009257</name>
    <name evidence="3" type="ORF">PLESTB_001203900</name>
</gene>
<feature type="compositionally biased region" description="Low complexity" evidence="1">
    <location>
        <begin position="531"/>
        <end position="558"/>
    </location>
</feature>
<feature type="compositionally biased region" description="Basic and acidic residues" evidence="1">
    <location>
        <begin position="510"/>
        <end position="521"/>
    </location>
</feature>
<feature type="compositionally biased region" description="Low complexity" evidence="1">
    <location>
        <begin position="257"/>
        <end position="266"/>
    </location>
</feature>
<dbReference type="PANTHER" id="PTHR47643">
    <property type="entry name" value="TPR DOMAIN PROTEIN (AFU_ORTHOLOGUE AFUA_5G12710)"/>
    <property type="match status" value="1"/>
</dbReference>
<dbReference type="Pfam" id="PF00856">
    <property type="entry name" value="SET"/>
    <property type="match status" value="1"/>
</dbReference>
<dbReference type="SUPFAM" id="SSF82199">
    <property type="entry name" value="SET domain"/>
    <property type="match status" value="1"/>
</dbReference>
<keyword evidence="4" id="KW-1185">Reference proteome</keyword>
<name>A0A9W6BRQ5_9CHLO</name>
<accession>A0A9W6BRQ5</accession>
<feature type="compositionally biased region" description="Low complexity" evidence="1">
    <location>
        <begin position="283"/>
        <end position="325"/>
    </location>
</feature>
<feature type="region of interest" description="Disordered" evidence="1">
    <location>
        <begin position="393"/>
        <end position="417"/>
    </location>
</feature>
<dbReference type="Proteomes" id="UP001165080">
    <property type="component" value="Unassembled WGS sequence"/>
</dbReference>
<sequence length="803" mass="82713">MSQPKLQHQNRSNSHLYFRHNYVNPFVRARRALTAQPSVATASTSTSTPSSKTAQAGATAEGDTVLQIASLYTSQAYTHRRAVGPVRLEVVPGKGLGWRATRDIATGELLLVSLPVAVLYGPSGEPPDNEEFAAALAASWPRMAPLERRWLLLLADCCTAAAAGQQAPATATATATVDRWQGPGAPSAAAASMAEAGSASTTPVSLPPSSAQSSAHRTGSEVLQELLLRARALLAEARGGGGGDLQPTAAAEDDDAAAATAAAEPGPGAGAAPPPPLPPPSPSTGGETGDALSAASPSPLSASPPVGLPSAASPSLPSLDILPPAIFGARTGGPPPSTGIQGPTTTTATTTTTTSSSSSSSGGGGVVSELVRRYSYAEAREDPVVSELLDLQQDTTPGPFASSSSSSSPSSASASASSSSSGLSVVGLWPEAALLNHSCAPNAGLLVLGGAAYVRAGRPLMEGEEVTVSYLGTGVFREVAERRSRLRASHGFLCRCPRCSMEHAHFPTRRYPDDTHLDHTHPAGPSHRRQQQQNQQQQQQQQNRQNQQQNRETQSSSGGSSGGDTALDDVLLAEQLMGGGGGGSGSSLLQALLDWVFGRGRFRVGPLAPDTTLLARLNGQLVSELEAAAQAALTAPSAPRRRQAALLERLEGLLVQVDGSCSYLELPPRGRLMVLASVYGIVRLTSDLAELSGQAASPERRLELLQMAAEVMEAVAPGSDGHVTAAVKAAGVARRVHGLDSAPARRAELAAAAAHLARYGRELLTEPALLRRMTATRRRLTTGSGLAASMGVLAWLQHVGGPE</sequence>
<dbReference type="PANTHER" id="PTHR47643:SF2">
    <property type="entry name" value="TPR DOMAIN PROTEIN (AFU_ORTHOLOGUE AFUA_5G12710)"/>
    <property type="match status" value="1"/>
</dbReference>
<dbReference type="InterPro" id="IPR053209">
    <property type="entry name" value="Gramillin-biosynth_MTr"/>
</dbReference>
<organism evidence="3 4">
    <name type="scientific">Pleodorina starrii</name>
    <dbReference type="NCBI Taxonomy" id="330485"/>
    <lineage>
        <taxon>Eukaryota</taxon>
        <taxon>Viridiplantae</taxon>
        <taxon>Chlorophyta</taxon>
        <taxon>core chlorophytes</taxon>
        <taxon>Chlorophyceae</taxon>
        <taxon>CS clade</taxon>
        <taxon>Chlamydomonadales</taxon>
        <taxon>Volvocaceae</taxon>
        <taxon>Pleodorina</taxon>
    </lineage>
</organism>
<feature type="region of interest" description="Disordered" evidence="1">
    <location>
        <begin position="239"/>
        <end position="366"/>
    </location>
</feature>
<evidence type="ECO:0000256" key="1">
    <source>
        <dbReference type="SAM" id="MobiDB-lite"/>
    </source>
</evidence>
<reference evidence="3 4" key="1">
    <citation type="journal article" date="2023" name="Commun. Biol.">
        <title>Reorganization of the ancestral sex-determining regions during the evolution of trioecy in Pleodorina starrii.</title>
        <authorList>
            <person name="Takahashi K."/>
            <person name="Suzuki S."/>
            <person name="Kawai-Toyooka H."/>
            <person name="Yamamoto K."/>
            <person name="Hamaji T."/>
            <person name="Ootsuki R."/>
            <person name="Yamaguchi H."/>
            <person name="Kawachi M."/>
            <person name="Higashiyama T."/>
            <person name="Nozaki H."/>
        </authorList>
    </citation>
    <scope>NUCLEOTIDE SEQUENCE [LARGE SCALE GENOMIC DNA]</scope>
    <source>
        <strain evidence="3 4">NIES-4479</strain>
    </source>
</reference>
<dbReference type="CDD" id="cd20071">
    <property type="entry name" value="SET_SMYD"/>
    <property type="match status" value="1"/>
</dbReference>
<dbReference type="PROSITE" id="PS50280">
    <property type="entry name" value="SET"/>
    <property type="match status" value="1"/>
</dbReference>
<evidence type="ECO:0000259" key="2">
    <source>
        <dbReference type="PROSITE" id="PS50280"/>
    </source>
</evidence>
<dbReference type="InterPro" id="IPR046341">
    <property type="entry name" value="SET_dom_sf"/>
</dbReference>
<dbReference type="EMBL" id="BRXU01000018">
    <property type="protein sequence ID" value="GLC57251.1"/>
    <property type="molecule type" value="Genomic_DNA"/>
</dbReference>
<feature type="compositionally biased region" description="Low complexity" evidence="1">
    <location>
        <begin position="37"/>
        <end position="56"/>
    </location>
</feature>
<dbReference type="OrthoDB" id="545016at2759"/>
<feature type="compositionally biased region" description="Low complexity" evidence="1">
    <location>
        <begin position="179"/>
        <end position="200"/>
    </location>
</feature>
<protein>
    <recommendedName>
        <fullName evidence="2">SET domain-containing protein</fullName>
    </recommendedName>
</protein>
<dbReference type="Gene3D" id="2.170.270.10">
    <property type="entry name" value="SET domain"/>
    <property type="match status" value="1"/>
</dbReference>
<feature type="compositionally biased region" description="Polar residues" evidence="1">
    <location>
        <begin position="201"/>
        <end position="217"/>
    </location>
</feature>
<feature type="region of interest" description="Disordered" evidence="1">
    <location>
        <begin position="510"/>
        <end position="566"/>
    </location>
</feature>
<comment type="caution">
    <text evidence="3">The sequence shown here is derived from an EMBL/GenBank/DDBJ whole genome shotgun (WGS) entry which is preliminary data.</text>
</comment>
<feature type="compositionally biased region" description="Pro residues" evidence="1">
    <location>
        <begin position="272"/>
        <end position="282"/>
    </location>
</feature>
<feature type="domain" description="SET" evidence="2">
    <location>
        <begin position="84"/>
        <end position="471"/>
    </location>
</feature>
<feature type="compositionally biased region" description="Low complexity" evidence="1">
    <location>
        <begin position="401"/>
        <end position="417"/>
    </location>
</feature>
<feature type="region of interest" description="Disordered" evidence="1">
    <location>
        <begin position="37"/>
        <end position="59"/>
    </location>
</feature>
<evidence type="ECO:0000313" key="4">
    <source>
        <dbReference type="Proteomes" id="UP001165080"/>
    </source>
</evidence>
<dbReference type="AlphaFoldDB" id="A0A9W6BRQ5"/>